<feature type="transmembrane region" description="Helical" evidence="6">
    <location>
        <begin position="291"/>
        <end position="314"/>
    </location>
</feature>
<feature type="transmembrane region" description="Helical" evidence="6">
    <location>
        <begin position="217"/>
        <end position="245"/>
    </location>
</feature>
<evidence type="ECO:0000256" key="6">
    <source>
        <dbReference type="SAM" id="Phobius"/>
    </source>
</evidence>
<keyword evidence="5" id="KW-0675">Receptor</keyword>
<feature type="transmembrane region" description="Helical" evidence="6">
    <location>
        <begin position="399"/>
        <end position="417"/>
    </location>
</feature>
<evidence type="ECO:0000313" key="8">
    <source>
        <dbReference type="Proteomes" id="UP000225706"/>
    </source>
</evidence>
<feature type="transmembrane region" description="Helical" evidence="6">
    <location>
        <begin position="86"/>
        <end position="109"/>
    </location>
</feature>
<evidence type="ECO:0000256" key="2">
    <source>
        <dbReference type="ARBA" id="ARBA00022692"/>
    </source>
</evidence>
<dbReference type="GO" id="GO:0016020">
    <property type="term" value="C:membrane"/>
    <property type="evidence" value="ECO:0007669"/>
    <property type="project" value="UniProtKB-SubCell"/>
</dbReference>
<evidence type="ECO:0000256" key="4">
    <source>
        <dbReference type="ARBA" id="ARBA00023136"/>
    </source>
</evidence>
<evidence type="ECO:0000313" key="7">
    <source>
        <dbReference type="EMBL" id="PFX16131.1"/>
    </source>
</evidence>
<proteinExistence type="predicted"/>
<dbReference type="PANTHER" id="PTHR21421">
    <property type="entry name" value="GUSTATORY RECEPTOR"/>
    <property type="match status" value="1"/>
</dbReference>
<dbReference type="GO" id="GO:0051606">
    <property type="term" value="P:detection of stimulus"/>
    <property type="evidence" value="ECO:0007669"/>
    <property type="project" value="UniProtKB-ARBA"/>
</dbReference>
<accession>A0A2B4RET4</accession>
<dbReference type="Proteomes" id="UP000225706">
    <property type="component" value="Unassembled WGS sequence"/>
</dbReference>
<evidence type="ECO:0000256" key="1">
    <source>
        <dbReference type="ARBA" id="ARBA00004141"/>
    </source>
</evidence>
<gene>
    <name evidence="7" type="ORF">AWC38_SpisGene19611</name>
</gene>
<feature type="transmembrane region" description="Helical" evidence="6">
    <location>
        <begin position="329"/>
        <end position="346"/>
    </location>
</feature>
<feature type="transmembrane region" description="Helical" evidence="6">
    <location>
        <begin position="121"/>
        <end position="143"/>
    </location>
</feature>
<evidence type="ECO:0008006" key="9">
    <source>
        <dbReference type="Google" id="ProtNLM"/>
    </source>
</evidence>
<comment type="caution">
    <text evidence="7">The sequence shown here is derived from an EMBL/GenBank/DDBJ whole genome shotgun (WGS) entry which is preliminary data.</text>
</comment>
<reference evidence="8" key="1">
    <citation type="journal article" date="2017" name="bioRxiv">
        <title>Comparative analysis of the genomes of Stylophora pistillata and Acropora digitifera provides evidence for extensive differences between species of corals.</title>
        <authorList>
            <person name="Voolstra C.R."/>
            <person name="Li Y."/>
            <person name="Liew Y.J."/>
            <person name="Baumgarten S."/>
            <person name="Zoccola D."/>
            <person name="Flot J.-F."/>
            <person name="Tambutte S."/>
            <person name="Allemand D."/>
            <person name="Aranda M."/>
        </authorList>
    </citation>
    <scope>NUCLEOTIDE SEQUENCE [LARGE SCALE GENOMIC DNA]</scope>
</reference>
<keyword evidence="3 6" id="KW-1133">Transmembrane helix</keyword>
<evidence type="ECO:0000256" key="3">
    <source>
        <dbReference type="ARBA" id="ARBA00022989"/>
    </source>
</evidence>
<keyword evidence="4 6" id="KW-0472">Membrane</keyword>
<name>A0A2B4RET4_STYPI</name>
<comment type="subcellular location">
    <subcellularLocation>
        <location evidence="1">Membrane</location>
        <topology evidence="1">Multi-pass membrane protein</topology>
    </subcellularLocation>
</comment>
<dbReference type="InterPro" id="IPR013604">
    <property type="entry name" value="7TM_chemorcpt"/>
</dbReference>
<protein>
    <recommendedName>
        <fullName evidence="9">Gustatory receptor</fullName>
    </recommendedName>
</protein>
<keyword evidence="2 6" id="KW-0812">Transmembrane</keyword>
<keyword evidence="8" id="KW-1185">Reference proteome</keyword>
<dbReference type="OrthoDB" id="5971935at2759"/>
<dbReference type="AlphaFoldDB" id="A0A2B4RET4"/>
<dbReference type="PANTHER" id="PTHR21421:SF29">
    <property type="entry name" value="GUSTATORY RECEPTOR 5A FOR TREHALOSE-RELATED"/>
    <property type="match status" value="1"/>
</dbReference>
<dbReference type="GO" id="GO:0038023">
    <property type="term" value="F:signaling receptor activity"/>
    <property type="evidence" value="ECO:0007669"/>
    <property type="project" value="UniProtKB-ARBA"/>
</dbReference>
<feature type="transmembrane region" description="Helical" evidence="6">
    <location>
        <begin position="178"/>
        <end position="197"/>
    </location>
</feature>
<evidence type="ECO:0000256" key="5">
    <source>
        <dbReference type="ARBA" id="ARBA00023170"/>
    </source>
</evidence>
<organism evidence="7 8">
    <name type="scientific">Stylophora pistillata</name>
    <name type="common">Smooth cauliflower coral</name>
    <dbReference type="NCBI Taxonomy" id="50429"/>
    <lineage>
        <taxon>Eukaryota</taxon>
        <taxon>Metazoa</taxon>
        <taxon>Cnidaria</taxon>
        <taxon>Anthozoa</taxon>
        <taxon>Hexacorallia</taxon>
        <taxon>Scleractinia</taxon>
        <taxon>Astrocoeniina</taxon>
        <taxon>Pocilloporidae</taxon>
        <taxon>Stylophora</taxon>
    </lineage>
</organism>
<dbReference type="GO" id="GO:0050909">
    <property type="term" value="P:sensory perception of taste"/>
    <property type="evidence" value="ECO:0007669"/>
    <property type="project" value="InterPro"/>
</dbReference>
<sequence length="419" mass="47038">MMPARVTPTLPDNMISTSERVTTMSEVSETASLSTESESVNEHLFKAIDEIYSPVLKLMRLFGVYYGDTNQKSFTSNSGRFLMRECLSLLHCGLVATGLLYNFILALLGCFLDPKNIFIKLLFSAWCLLVALSEIIFLMVSSLKTTRHSRFRRFVHSMVHIKGNASLKKAKSKSRQGIIVFFAVMFGANVGALITYFKLDINLASFKPFNESPVFAIVSQIFLVIGVGVWLLPILFFCNTCLIIVELFDDLAKKMSQQLLHFAKLDIRPLQIGHQKLCEVVELADEMFSPFLLGMVSLYIPLICFNSYLIVYLLQENAENKTLMMGNNLFWLIVSTCLMAIILLFGSKVNEKIHSFQKIFRTTPIAKEDEGKLVIFMLDLQGDPKGISIGGLVVIRKSLSLTIAGVIISYFTVLLSIPK</sequence>
<dbReference type="EMBL" id="LSMT01000573">
    <property type="protein sequence ID" value="PFX16131.1"/>
    <property type="molecule type" value="Genomic_DNA"/>
</dbReference>
<dbReference type="Pfam" id="PF08395">
    <property type="entry name" value="7tm_7"/>
    <property type="match status" value="1"/>
</dbReference>